<dbReference type="InterPro" id="IPR040256">
    <property type="entry name" value="At4g02000-like"/>
</dbReference>
<sequence>MEDNIQEREFGWTESSESDFSAEEYVGDLDMADSSDDDLDLHAPLARHGPIIRANPQDLALQREYWSMCATAFLFDYRRFSVPHLQQLINCAWHIRGNVTIVGRDSHYYILHFDVLDDLLYVCGEGPWALDGALLVLEYWRNNLVLNGLQLNFVSLWIQIHGLPLEYQNPKLAIRMGQMLGMYERID</sequence>
<dbReference type="PANTHER" id="PTHR31286">
    <property type="entry name" value="GLYCINE-RICH CELL WALL STRUCTURAL PROTEIN 1.8-LIKE"/>
    <property type="match status" value="1"/>
</dbReference>
<accession>A0A2N9EW21</accession>
<dbReference type="AlphaFoldDB" id="A0A2N9EW21"/>
<protein>
    <submittedName>
        <fullName evidence="1">Uncharacterized protein</fullName>
    </submittedName>
</protein>
<organism evidence="1">
    <name type="scientific">Fagus sylvatica</name>
    <name type="common">Beechnut</name>
    <dbReference type="NCBI Taxonomy" id="28930"/>
    <lineage>
        <taxon>Eukaryota</taxon>
        <taxon>Viridiplantae</taxon>
        <taxon>Streptophyta</taxon>
        <taxon>Embryophyta</taxon>
        <taxon>Tracheophyta</taxon>
        <taxon>Spermatophyta</taxon>
        <taxon>Magnoliopsida</taxon>
        <taxon>eudicotyledons</taxon>
        <taxon>Gunneridae</taxon>
        <taxon>Pentapetalae</taxon>
        <taxon>rosids</taxon>
        <taxon>fabids</taxon>
        <taxon>Fagales</taxon>
        <taxon>Fagaceae</taxon>
        <taxon>Fagus</taxon>
    </lineage>
</organism>
<dbReference type="EMBL" id="OIVN01000347">
    <property type="protein sequence ID" value="SPC78759.1"/>
    <property type="molecule type" value="Genomic_DNA"/>
</dbReference>
<evidence type="ECO:0000313" key="1">
    <source>
        <dbReference type="EMBL" id="SPC78759.1"/>
    </source>
</evidence>
<name>A0A2N9EW21_FAGSY</name>
<gene>
    <name evidence="1" type="ORF">FSB_LOCUS6641</name>
</gene>
<proteinExistence type="predicted"/>
<dbReference type="PANTHER" id="PTHR31286:SF167">
    <property type="entry name" value="OS09G0268800 PROTEIN"/>
    <property type="match status" value="1"/>
</dbReference>
<reference evidence="1" key="1">
    <citation type="submission" date="2018-02" db="EMBL/GenBank/DDBJ databases">
        <authorList>
            <person name="Cohen D.B."/>
            <person name="Kent A.D."/>
        </authorList>
    </citation>
    <scope>NUCLEOTIDE SEQUENCE</scope>
</reference>